<evidence type="ECO:0000313" key="6">
    <source>
        <dbReference type="EMBL" id="HIY73762.1"/>
    </source>
</evidence>
<dbReference type="InterPro" id="IPR018357">
    <property type="entry name" value="Hexapep_transf_CS"/>
</dbReference>
<keyword evidence="3" id="KW-0677">Repeat</keyword>
<dbReference type="SUPFAM" id="SSF51161">
    <property type="entry name" value="Trimeric LpxA-like enzymes"/>
    <property type="match status" value="1"/>
</dbReference>
<dbReference type="PANTHER" id="PTHR23416:SF23">
    <property type="entry name" value="ACETYLTRANSFERASE C18B11.09C-RELATED"/>
    <property type="match status" value="1"/>
</dbReference>
<comment type="caution">
    <text evidence="6">The sequence shown here is derived from an EMBL/GenBank/DDBJ whole genome shotgun (WGS) entry which is preliminary data.</text>
</comment>
<comment type="similarity">
    <text evidence="1">Belongs to the transferase hexapeptide repeat family.</text>
</comment>
<dbReference type="InterPro" id="IPR024688">
    <property type="entry name" value="Mac_dom"/>
</dbReference>
<dbReference type="InterPro" id="IPR001451">
    <property type="entry name" value="Hexapep"/>
</dbReference>
<reference evidence="6" key="2">
    <citation type="submission" date="2021-04" db="EMBL/GenBank/DDBJ databases">
        <authorList>
            <person name="Gilroy R."/>
        </authorList>
    </citation>
    <scope>NUCLEOTIDE SEQUENCE</scope>
    <source>
        <strain evidence="6">CHK33-7979</strain>
    </source>
</reference>
<feature type="domain" description="Maltose/galactoside acetyltransferase" evidence="5">
    <location>
        <begin position="4"/>
        <end position="59"/>
    </location>
</feature>
<dbReference type="PANTHER" id="PTHR23416">
    <property type="entry name" value="SIALIC ACID SYNTHASE-RELATED"/>
    <property type="match status" value="1"/>
</dbReference>
<accession>A0A9D1Z5F5</accession>
<gene>
    <name evidence="6" type="ORF">H9826_07295</name>
</gene>
<protein>
    <submittedName>
        <fullName evidence="6">Sugar O-acetyltransferase</fullName>
    </submittedName>
</protein>
<sequence>MTEQEKMAAGLWYDANFDPELLAARTKAEELCAAFNAAAPGDAERRGALLRALIPDLGEGVTILSPFYTDYGSNCRIGAGSFLNHGVYLMDGAPITLGRNCFLGPSCGLYTANHPLNAVQRAQGLERALPITLGDDVWLGGNVVILPGVTIGSGSVIGAGSVVTHDIPPGVVAAGNPCRVLRPITEADRVQP</sequence>
<proteinExistence type="inferred from homology"/>
<dbReference type="Proteomes" id="UP000886824">
    <property type="component" value="Unassembled WGS sequence"/>
</dbReference>
<dbReference type="Pfam" id="PF00132">
    <property type="entry name" value="Hexapep"/>
    <property type="match status" value="1"/>
</dbReference>
<dbReference type="EMBL" id="DXCX01000075">
    <property type="protein sequence ID" value="HIY73762.1"/>
    <property type="molecule type" value="Genomic_DNA"/>
</dbReference>
<evidence type="ECO:0000256" key="4">
    <source>
        <dbReference type="ARBA" id="ARBA00023315"/>
    </source>
</evidence>
<dbReference type="SMART" id="SM01266">
    <property type="entry name" value="Mac"/>
    <property type="match status" value="1"/>
</dbReference>
<evidence type="ECO:0000256" key="2">
    <source>
        <dbReference type="ARBA" id="ARBA00022679"/>
    </source>
</evidence>
<dbReference type="GO" id="GO:0016407">
    <property type="term" value="F:acetyltransferase activity"/>
    <property type="evidence" value="ECO:0007669"/>
    <property type="project" value="InterPro"/>
</dbReference>
<dbReference type="Gene3D" id="2.160.10.10">
    <property type="entry name" value="Hexapeptide repeat proteins"/>
    <property type="match status" value="1"/>
</dbReference>
<keyword evidence="2" id="KW-0808">Transferase</keyword>
<dbReference type="CDD" id="cd03357">
    <property type="entry name" value="LbH_MAT_GAT"/>
    <property type="match status" value="1"/>
</dbReference>
<dbReference type="InterPro" id="IPR011004">
    <property type="entry name" value="Trimer_LpxA-like_sf"/>
</dbReference>
<organism evidence="6 7">
    <name type="scientific">Candidatus Intestinimonas merdavium</name>
    <dbReference type="NCBI Taxonomy" id="2838622"/>
    <lineage>
        <taxon>Bacteria</taxon>
        <taxon>Bacillati</taxon>
        <taxon>Bacillota</taxon>
        <taxon>Clostridia</taxon>
        <taxon>Eubacteriales</taxon>
        <taxon>Intestinimonas</taxon>
    </lineage>
</organism>
<dbReference type="InterPro" id="IPR051159">
    <property type="entry name" value="Hexapeptide_acetyltransf"/>
</dbReference>
<evidence type="ECO:0000259" key="5">
    <source>
        <dbReference type="SMART" id="SM01266"/>
    </source>
</evidence>
<dbReference type="PROSITE" id="PS00101">
    <property type="entry name" value="HEXAPEP_TRANSFERASES"/>
    <property type="match status" value="1"/>
</dbReference>
<dbReference type="FunFam" id="2.160.10.10:FF:000025">
    <property type="entry name" value="Hexapeptide-repeat containing-acetyltransferase"/>
    <property type="match status" value="1"/>
</dbReference>
<dbReference type="Pfam" id="PF12464">
    <property type="entry name" value="Mac"/>
    <property type="match status" value="1"/>
</dbReference>
<evidence type="ECO:0000256" key="1">
    <source>
        <dbReference type="ARBA" id="ARBA00007274"/>
    </source>
</evidence>
<dbReference type="GO" id="GO:0008374">
    <property type="term" value="F:O-acyltransferase activity"/>
    <property type="evidence" value="ECO:0007669"/>
    <property type="project" value="TreeGrafter"/>
</dbReference>
<evidence type="ECO:0000313" key="7">
    <source>
        <dbReference type="Proteomes" id="UP000886824"/>
    </source>
</evidence>
<evidence type="ECO:0000256" key="3">
    <source>
        <dbReference type="ARBA" id="ARBA00022737"/>
    </source>
</evidence>
<dbReference type="AlphaFoldDB" id="A0A9D1Z5F5"/>
<keyword evidence="4" id="KW-0012">Acyltransferase</keyword>
<reference evidence="6" key="1">
    <citation type="journal article" date="2021" name="PeerJ">
        <title>Extensive microbial diversity within the chicken gut microbiome revealed by metagenomics and culture.</title>
        <authorList>
            <person name="Gilroy R."/>
            <person name="Ravi A."/>
            <person name="Getino M."/>
            <person name="Pursley I."/>
            <person name="Horton D.L."/>
            <person name="Alikhan N.F."/>
            <person name="Baker D."/>
            <person name="Gharbi K."/>
            <person name="Hall N."/>
            <person name="Watson M."/>
            <person name="Adriaenssens E.M."/>
            <person name="Foster-Nyarko E."/>
            <person name="Jarju S."/>
            <person name="Secka A."/>
            <person name="Antonio M."/>
            <person name="Oren A."/>
            <person name="Chaudhuri R.R."/>
            <person name="La Ragione R."/>
            <person name="Hildebrand F."/>
            <person name="Pallen M.J."/>
        </authorList>
    </citation>
    <scope>NUCLEOTIDE SEQUENCE</scope>
    <source>
        <strain evidence="6">CHK33-7979</strain>
    </source>
</reference>
<name>A0A9D1Z5F5_9FIRM</name>
<dbReference type="GO" id="GO:0005829">
    <property type="term" value="C:cytosol"/>
    <property type="evidence" value="ECO:0007669"/>
    <property type="project" value="TreeGrafter"/>
</dbReference>